<feature type="coiled-coil region" evidence="7">
    <location>
        <begin position="549"/>
        <end position="660"/>
    </location>
</feature>
<dbReference type="PIRSF" id="PIRSF005719">
    <property type="entry name" value="SMC"/>
    <property type="match status" value="1"/>
</dbReference>
<feature type="binding site" evidence="7">
    <location>
        <begin position="32"/>
        <end position="39"/>
    </location>
    <ligand>
        <name>ATP</name>
        <dbReference type="ChEBI" id="CHEBI:30616"/>
    </ligand>
</feature>
<keyword evidence="5" id="KW-0226">DNA condensation</keyword>
<dbReference type="Gene3D" id="3.40.50.300">
    <property type="entry name" value="P-loop containing nucleotide triphosphate hydrolases"/>
    <property type="match status" value="2"/>
</dbReference>
<keyword evidence="6 7" id="KW-0238">DNA-binding</keyword>
<reference evidence="9" key="2">
    <citation type="journal article" date="2021" name="PeerJ">
        <title>Extensive microbial diversity within the chicken gut microbiome revealed by metagenomics and culture.</title>
        <authorList>
            <person name="Gilroy R."/>
            <person name="Ravi A."/>
            <person name="Getino M."/>
            <person name="Pursley I."/>
            <person name="Horton D.L."/>
            <person name="Alikhan N.F."/>
            <person name="Baker D."/>
            <person name="Gharbi K."/>
            <person name="Hall N."/>
            <person name="Watson M."/>
            <person name="Adriaenssens E.M."/>
            <person name="Foster-Nyarko E."/>
            <person name="Jarju S."/>
            <person name="Secka A."/>
            <person name="Antonio M."/>
            <person name="Oren A."/>
            <person name="Chaudhuri R.R."/>
            <person name="La Ragione R."/>
            <person name="Hildebrand F."/>
            <person name="Pallen M.J."/>
        </authorList>
    </citation>
    <scope>NUCLEOTIDE SEQUENCE</scope>
    <source>
        <strain evidence="9">7293</strain>
    </source>
</reference>
<gene>
    <name evidence="7" type="primary">smc</name>
    <name evidence="9" type="ORF">IAA97_00865</name>
</gene>
<evidence type="ECO:0000313" key="10">
    <source>
        <dbReference type="Proteomes" id="UP000823615"/>
    </source>
</evidence>
<comment type="domain">
    <text evidence="7">Contains large globular domains required for ATP hydrolysis at each terminus and a third globular domain forming a flexible hinge near the middle of the molecule. These domains are separated by coiled-coil structures.</text>
</comment>
<dbReference type="PANTHER" id="PTHR42963">
    <property type="entry name" value="CHROMOSOME PARTITION PROTEIN MUKB"/>
    <property type="match status" value="1"/>
</dbReference>
<dbReference type="GO" id="GO:0030261">
    <property type="term" value="P:chromosome condensation"/>
    <property type="evidence" value="ECO:0007669"/>
    <property type="project" value="UniProtKB-KW"/>
</dbReference>
<evidence type="ECO:0000256" key="5">
    <source>
        <dbReference type="ARBA" id="ARBA00023067"/>
    </source>
</evidence>
<dbReference type="GO" id="GO:0005524">
    <property type="term" value="F:ATP binding"/>
    <property type="evidence" value="ECO:0007669"/>
    <property type="project" value="UniProtKB-UniRule"/>
</dbReference>
<dbReference type="PANTHER" id="PTHR42963:SF1">
    <property type="entry name" value="DUF4476 DOMAIN-CONTAINING PROTEIN"/>
    <property type="match status" value="1"/>
</dbReference>
<dbReference type="InterPro" id="IPR050308">
    <property type="entry name" value="MukB/SMC"/>
</dbReference>
<dbReference type="InterPro" id="IPR003395">
    <property type="entry name" value="RecF/RecN/SMC_N"/>
</dbReference>
<evidence type="ECO:0000256" key="2">
    <source>
        <dbReference type="ARBA" id="ARBA00022741"/>
    </source>
</evidence>
<keyword evidence="4 7" id="KW-0175">Coiled coil</keyword>
<evidence type="ECO:0000256" key="7">
    <source>
        <dbReference type="HAMAP-Rule" id="MF_01894"/>
    </source>
</evidence>
<comment type="caution">
    <text evidence="9">The sequence shown here is derived from an EMBL/GenBank/DDBJ whole genome shotgun (WGS) entry which is preliminary data.</text>
</comment>
<dbReference type="GO" id="GO:0016887">
    <property type="term" value="F:ATP hydrolysis activity"/>
    <property type="evidence" value="ECO:0007669"/>
    <property type="project" value="InterPro"/>
</dbReference>
<dbReference type="Proteomes" id="UP000823615">
    <property type="component" value="Unassembled WGS sequence"/>
</dbReference>
<keyword evidence="1 7" id="KW-0963">Cytoplasm</keyword>
<evidence type="ECO:0000313" key="9">
    <source>
        <dbReference type="EMBL" id="MBO8435519.1"/>
    </source>
</evidence>
<dbReference type="InterPro" id="IPR027417">
    <property type="entry name" value="P-loop_NTPase"/>
</dbReference>
<dbReference type="SUPFAM" id="SSF57997">
    <property type="entry name" value="Tropomyosin"/>
    <property type="match status" value="1"/>
</dbReference>
<keyword evidence="2 7" id="KW-0547">Nucleotide-binding</keyword>
<accession>A0A9D9DX11</accession>
<evidence type="ECO:0000256" key="1">
    <source>
        <dbReference type="ARBA" id="ARBA00022490"/>
    </source>
</evidence>
<dbReference type="GO" id="GO:0005737">
    <property type="term" value="C:cytoplasm"/>
    <property type="evidence" value="ECO:0007669"/>
    <property type="project" value="UniProtKB-SubCell"/>
</dbReference>
<feature type="domain" description="RecF/RecN/SMC N-terminal" evidence="8">
    <location>
        <begin position="2"/>
        <end position="910"/>
    </location>
</feature>
<protein>
    <recommendedName>
        <fullName evidence="7">Chromosome partition protein Smc</fullName>
    </recommendedName>
</protein>
<dbReference type="SUPFAM" id="SSF52540">
    <property type="entry name" value="P-loop containing nucleoside triphosphate hydrolases"/>
    <property type="match status" value="1"/>
</dbReference>
<comment type="similarity">
    <text evidence="7">Belongs to the SMC family.</text>
</comment>
<dbReference type="EMBL" id="JADIMT010000016">
    <property type="protein sequence ID" value="MBO8435519.1"/>
    <property type="molecule type" value="Genomic_DNA"/>
</dbReference>
<dbReference type="AlphaFoldDB" id="A0A9D9DX11"/>
<keyword evidence="3 7" id="KW-0067">ATP-binding</keyword>
<proteinExistence type="inferred from homology"/>
<sequence>MFLKSLDIYGFKSFADKTHIDFAGGITSLLGPNGCGKSNIVDSIKWVLGEKSTKSLRAGKMEDVIFNGTDTRKPMPFAEVELTIDNSEHQLPTDVAEVAIKRRYFRTGESEYFLNGQKCLRRNISELFYDTGVGKSAYSILEQGKIDQILSTKPEDRRYLFEEAAGISRYKDQCHKAELDLEKTKENIDDITRSFNEAKRACDRSRSQAEKAKKARDLETRAFDLDVRYNLARIRTYNLMKDQRAKWKANAESEIARLQELMATLGDEIEKEQGELKAKNEELYQAQLSINNTENDIKMASERIGIWTENFQDASIRLKSADERIANIQSAIDRLKNEAEMLEDSLSLKRDQADEELNQITAITKKQEEKKVRIQILEKETQEREERSTALDEEVLKLTEDLKSVIEELVSQVDEKTDTAFTAERRDKAEKAFLDKAEEVKGVVSNRIAFLQSLKSDALVSREIAEKDFKVYFSSIDELVALFRAYIDTIPPVVDALLSADGLIARKRDIEKREGEIRKEKEENRTKIQLCRDEITVLRSDVDSLSVTLDQQKEHYRNVLSNLEIAENSLTSVRSSIEEKENEKENALLGSEKDRNLVQEYNDRIKAENSNRIQLQNVLDEMNRAIGEKRSVVAELTEGLQKKRNDKEKAFSDLNEANRILSEQTANISSTDVLIENIIQSFFTKYSRNLGEFQKIIEEEDLPDDTLLMNELNEVNKEIEKLGTVNYLAEDDYNAAKEQYDFYAKHLEDLNKARIDLEKVLQEIQDRAKELFLETYNEISNNFQAMFTRLFGGGIAKLTLEDPENVLVSGIDIFAQPPGKKLVTLSLLSGGERSMTAVALLFATYQVKPSPFCILDELDAALDDKNIGYFLDVLQDFGKQSQFIIITHNKHTVTGSETLLGVTQMEAGVSTTVSYRLDRIAGQPVILNDDNAVVDFDNDGKARS</sequence>
<dbReference type="InterPro" id="IPR011890">
    <property type="entry name" value="SMC_prok"/>
</dbReference>
<feature type="coiled-coil region" evidence="7">
    <location>
        <begin position="733"/>
        <end position="774"/>
    </location>
</feature>
<name>A0A9D9DX11_9SPIO</name>
<dbReference type="HAMAP" id="MF_01894">
    <property type="entry name" value="Smc_prok"/>
    <property type="match status" value="1"/>
</dbReference>
<evidence type="ECO:0000259" key="8">
    <source>
        <dbReference type="Pfam" id="PF02463"/>
    </source>
</evidence>
<evidence type="ECO:0000256" key="3">
    <source>
        <dbReference type="ARBA" id="ARBA00022840"/>
    </source>
</evidence>
<feature type="coiled-coil region" evidence="7">
    <location>
        <begin position="248"/>
        <end position="394"/>
    </location>
</feature>
<dbReference type="GO" id="GO:0007059">
    <property type="term" value="P:chromosome segregation"/>
    <property type="evidence" value="ECO:0007669"/>
    <property type="project" value="UniProtKB-UniRule"/>
</dbReference>
<dbReference type="GO" id="GO:0003677">
    <property type="term" value="F:DNA binding"/>
    <property type="evidence" value="ECO:0007669"/>
    <property type="project" value="UniProtKB-UniRule"/>
</dbReference>
<comment type="subcellular location">
    <subcellularLocation>
        <location evidence="7">Cytoplasm</location>
    </subcellularLocation>
</comment>
<reference evidence="9" key="1">
    <citation type="submission" date="2020-10" db="EMBL/GenBank/DDBJ databases">
        <authorList>
            <person name="Gilroy R."/>
        </authorList>
    </citation>
    <scope>NUCLEOTIDE SEQUENCE</scope>
    <source>
        <strain evidence="9">7293</strain>
    </source>
</reference>
<comment type="subunit">
    <text evidence="7">Homodimer.</text>
</comment>
<dbReference type="Pfam" id="PF02463">
    <property type="entry name" value="SMC_N"/>
    <property type="match status" value="1"/>
</dbReference>
<organism evidence="9 10">
    <name type="scientific">Candidatus Ornithospirochaeta stercoripullorum</name>
    <dbReference type="NCBI Taxonomy" id="2840899"/>
    <lineage>
        <taxon>Bacteria</taxon>
        <taxon>Pseudomonadati</taxon>
        <taxon>Spirochaetota</taxon>
        <taxon>Spirochaetia</taxon>
        <taxon>Spirochaetales</taxon>
        <taxon>Spirochaetaceae</taxon>
        <taxon>Spirochaetaceae incertae sedis</taxon>
        <taxon>Candidatus Ornithospirochaeta</taxon>
    </lineage>
</organism>
<dbReference type="GO" id="GO:0006260">
    <property type="term" value="P:DNA replication"/>
    <property type="evidence" value="ECO:0007669"/>
    <property type="project" value="UniProtKB-UniRule"/>
</dbReference>
<dbReference type="InterPro" id="IPR024704">
    <property type="entry name" value="SMC"/>
</dbReference>
<feature type="coiled-coil region" evidence="7">
    <location>
        <begin position="167"/>
        <end position="215"/>
    </location>
</feature>
<dbReference type="GO" id="GO:0007062">
    <property type="term" value="P:sister chromatid cohesion"/>
    <property type="evidence" value="ECO:0007669"/>
    <property type="project" value="InterPro"/>
</dbReference>
<evidence type="ECO:0000256" key="6">
    <source>
        <dbReference type="ARBA" id="ARBA00023125"/>
    </source>
</evidence>
<comment type="function">
    <text evidence="7">Required for chromosome condensation and partitioning.</text>
</comment>
<evidence type="ECO:0000256" key="4">
    <source>
        <dbReference type="ARBA" id="ARBA00023054"/>
    </source>
</evidence>